<name>A0AAN6T5Y2_9PEZI</name>
<reference evidence="2" key="1">
    <citation type="journal article" date="2023" name="Mol. Phylogenet. Evol.">
        <title>Genome-scale phylogeny and comparative genomics of the fungal order Sordariales.</title>
        <authorList>
            <person name="Hensen N."/>
            <person name="Bonometti L."/>
            <person name="Westerberg I."/>
            <person name="Brannstrom I.O."/>
            <person name="Guillou S."/>
            <person name="Cros-Aarteil S."/>
            <person name="Calhoun S."/>
            <person name="Haridas S."/>
            <person name="Kuo A."/>
            <person name="Mondo S."/>
            <person name="Pangilinan J."/>
            <person name="Riley R."/>
            <person name="LaButti K."/>
            <person name="Andreopoulos B."/>
            <person name="Lipzen A."/>
            <person name="Chen C."/>
            <person name="Yan M."/>
            <person name="Daum C."/>
            <person name="Ng V."/>
            <person name="Clum A."/>
            <person name="Steindorff A."/>
            <person name="Ohm R.A."/>
            <person name="Martin F."/>
            <person name="Silar P."/>
            <person name="Natvig D.O."/>
            <person name="Lalanne C."/>
            <person name="Gautier V."/>
            <person name="Ament-Velasquez S.L."/>
            <person name="Kruys A."/>
            <person name="Hutchinson M.I."/>
            <person name="Powell A.J."/>
            <person name="Barry K."/>
            <person name="Miller A.N."/>
            <person name="Grigoriev I.V."/>
            <person name="Debuchy R."/>
            <person name="Gladieux P."/>
            <person name="Hiltunen Thoren M."/>
            <person name="Johannesson H."/>
        </authorList>
    </citation>
    <scope>NUCLEOTIDE SEQUENCE</scope>
    <source>
        <strain evidence="2">CBS 757.83</strain>
    </source>
</reference>
<keyword evidence="3" id="KW-1185">Reference proteome</keyword>
<feature type="compositionally biased region" description="Low complexity" evidence="1">
    <location>
        <begin position="365"/>
        <end position="381"/>
    </location>
</feature>
<sequence length="443" mass="47475">MPPSSEIASPDLATTIAPVLSALPGAAASAEPATRVLPFLTPILRQRIQVFSSLSKEPSASSKGPEPWIRLLTYDAAKVTQLTKVAQSGSLDPHPVSGEIEVDWDCDVDVRYKRLDEETLQGMVFLKELGLLFRLEYCTHDPVDGGAGWRVGEVRVVDPSFLATFGGSSDIQKADAEFQAAKTAANSRPIANSVKGALSAQEPADDNDDDDDDDYWARYDATPSRTPAVKRSPAPRAPAQAYGSSIQRNQSAEAEDAYFAQYDSVQPAMDNHDPDEQAALDEHVEPVLPLRLATAQAAAPQDNVATTTTTVTTTTNQDGDTTTSSNKNGPTLAQPVPIKPDSVRSSASHGSGSGSQEEESWVMAQPRPGSSASARSSNGSQTVARLEGAAETRHQAEFGVRQHVARSIRSLFLLSRASGIDRDEFERMVRMELGVLGMVEESI</sequence>
<gene>
    <name evidence="2" type="ORF">N658DRAFT_491922</name>
</gene>
<dbReference type="AlphaFoldDB" id="A0AAN6T5Y2"/>
<accession>A0AAN6T5Y2</accession>
<comment type="caution">
    <text evidence="2">The sequence shown here is derived from an EMBL/GenBank/DDBJ whole genome shotgun (WGS) entry which is preliminary data.</text>
</comment>
<feature type="compositionally biased region" description="Low complexity" evidence="1">
    <location>
        <begin position="306"/>
        <end position="323"/>
    </location>
</feature>
<evidence type="ECO:0000256" key="1">
    <source>
        <dbReference type="SAM" id="MobiDB-lite"/>
    </source>
</evidence>
<evidence type="ECO:0000313" key="2">
    <source>
        <dbReference type="EMBL" id="KAK4105461.1"/>
    </source>
</evidence>
<dbReference type="EMBL" id="MU863625">
    <property type="protein sequence ID" value="KAK4105461.1"/>
    <property type="molecule type" value="Genomic_DNA"/>
</dbReference>
<dbReference type="Proteomes" id="UP001305647">
    <property type="component" value="Unassembled WGS sequence"/>
</dbReference>
<protein>
    <submittedName>
        <fullName evidence="2">Uncharacterized protein</fullName>
    </submittedName>
</protein>
<feature type="region of interest" description="Disordered" evidence="1">
    <location>
        <begin position="294"/>
        <end position="390"/>
    </location>
</feature>
<proteinExistence type="predicted"/>
<feature type="compositionally biased region" description="Polar residues" evidence="1">
    <location>
        <begin position="242"/>
        <end position="252"/>
    </location>
</feature>
<feature type="compositionally biased region" description="Acidic residues" evidence="1">
    <location>
        <begin position="203"/>
        <end position="214"/>
    </location>
</feature>
<organism evidence="2 3">
    <name type="scientific">Parathielavia hyrcaniae</name>
    <dbReference type="NCBI Taxonomy" id="113614"/>
    <lineage>
        <taxon>Eukaryota</taxon>
        <taxon>Fungi</taxon>
        <taxon>Dikarya</taxon>
        <taxon>Ascomycota</taxon>
        <taxon>Pezizomycotina</taxon>
        <taxon>Sordariomycetes</taxon>
        <taxon>Sordariomycetidae</taxon>
        <taxon>Sordariales</taxon>
        <taxon>Chaetomiaceae</taxon>
        <taxon>Parathielavia</taxon>
    </lineage>
</organism>
<reference evidence="2" key="2">
    <citation type="submission" date="2023-05" db="EMBL/GenBank/DDBJ databases">
        <authorList>
            <consortium name="Lawrence Berkeley National Laboratory"/>
            <person name="Steindorff A."/>
            <person name="Hensen N."/>
            <person name="Bonometti L."/>
            <person name="Westerberg I."/>
            <person name="Brannstrom I.O."/>
            <person name="Guillou S."/>
            <person name="Cros-Aarteil S."/>
            <person name="Calhoun S."/>
            <person name="Haridas S."/>
            <person name="Kuo A."/>
            <person name="Mondo S."/>
            <person name="Pangilinan J."/>
            <person name="Riley R."/>
            <person name="Labutti K."/>
            <person name="Andreopoulos B."/>
            <person name="Lipzen A."/>
            <person name="Chen C."/>
            <person name="Yanf M."/>
            <person name="Daum C."/>
            <person name="Ng V."/>
            <person name="Clum A."/>
            <person name="Ohm R."/>
            <person name="Martin F."/>
            <person name="Silar P."/>
            <person name="Natvig D."/>
            <person name="Lalanne C."/>
            <person name="Gautier V."/>
            <person name="Ament-Velasquez S.L."/>
            <person name="Kruys A."/>
            <person name="Hutchinson M.I."/>
            <person name="Powell A.J."/>
            <person name="Barry K."/>
            <person name="Miller A.N."/>
            <person name="Grigoriev I.V."/>
            <person name="Debuchy R."/>
            <person name="Gladieux P."/>
            <person name="Thoren M.H."/>
            <person name="Johannesson H."/>
        </authorList>
    </citation>
    <scope>NUCLEOTIDE SEQUENCE</scope>
    <source>
        <strain evidence="2">CBS 757.83</strain>
    </source>
</reference>
<evidence type="ECO:0000313" key="3">
    <source>
        <dbReference type="Proteomes" id="UP001305647"/>
    </source>
</evidence>
<feature type="region of interest" description="Disordered" evidence="1">
    <location>
        <begin position="192"/>
        <end position="253"/>
    </location>
</feature>